<organism evidence="3 4">
    <name type="scientific">Chitinophaga oryziterrae</name>
    <dbReference type="NCBI Taxonomy" id="1031224"/>
    <lineage>
        <taxon>Bacteria</taxon>
        <taxon>Pseudomonadati</taxon>
        <taxon>Bacteroidota</taxon>
        <taxon>Chitinophagia</taxon>
        <taxon>Chitinophagales</taxon>
        <taxon>Chitinophagaceae</taxon>
        <taxon>Chitinophaga</taxon>
    </lineage>
</organism>
<evidence type="ECO:0000313" key="4">
    <source>
        <dbReference type="Proteomes" id="UP000468388"/>
    </source>
</evidence>
<dbReference type="OrthoDB" id="9798855at2"/>
<sequence>MTIYVSNLMSQINEEELKKVFSAYGTVASCKIIGDKFTGVSRGFGFVEMEDESGNKAIKELDGTNLGGRNISVAVAKERVDRSFPSGRSY</sequence>
<dbReference type="EMBL" id="WRXO01000004">
    <property type="protein sequence ID" value="MVT42120.1"/>
    <property type="molecule type" value="Genomic_DNA"/>
</dbReference>
<dbReference type="SUPFAM" id="SSF54928">
    <property type="entry name" value="RNA-binding domain, RBD"/>
    <property type="match status" value="1"/>
</dbReference>
<evidence type="ECO:0000256" key="1">
    <source>
        <dbReference type="ARBA" id="ARBA00022884"/>
    </source>
</evidence>
<dbReference type="Gene3D" id="3.30.70.330">
    <property type="match status" value="1"/>
</dbReference>
<dbReference type="InterPro" id="IPR012677">
    <property type="entry name" value="Nucleotide-bd_a/b_plait_sf"/>
</dbReference>
<feature type="domain" description="RRM" evidence="2">
    <location>
        <begin position="1"/>
        <end position="78"/>
    </location>
</feature>
<dbReference type="InterPro" id="IPR035979">
    <property type="entry name" value="RBD_domain_sf"/>
</dbReference>
<reference evidence="3 4" key="1">
    <citation type="submission" date="2019-12" db="EMBL/GenBank/DDBJ databases">
        <title>The draft genomic sequence of strain Chitinophaga oryziterrae JCM 16595.</title>
        <authorList>
            <person name="Zhang X."/>
        </authorList>
    </citation>
    <scope>NUCLEOTIDE SEQUENCE [LARGE SCALE GENOMIC DNA]</scope>
    <source>
        <strain evidence="3 4">JCM 16595</strain>
    </source>
</reference>
<dbReference type="GO" id="GO:0003723">
    <property type="term" value="F:RNA binding"/>
    <property type="evidence" value="ECO:0007669"/>
    <property type="project" value="UniProtKB-KW"/>
</dbReference>
<dbReference type="InterPro" id="IPR000504">
    <property type="entry name" value="RRM_dom"/>
</dbReference>
<accession>A0A6N8JA62</accession>
<dbReference type="AlphaFoldDB" id="A0A6N8JA62"/>
<proteinExistence type="predicted"/>
<dbReference type="Pfam" id="PF00076">
    <property type="entry name" value="RRM_1"/>
    <property type="match status" value="1"/>
</dbReference>
<keyword evidence="1" id="KW-0694">RNA-binding</keyword>
<dbReference type="PANTHER" id="PTHR48027">
    <property type="entry name" value="HETEROGENEOUS NUCLEAR RIBONUCLEOPROTEIN 87F-RELATED"/>
    <property type="match status" value="1"/>
</dbReference>
<dbReference type="SMART" id="SM00360">
    <property type="entry name" value="RRM"/>
    <property type="match status" value="1"/>
</dbReference>
<dbReference type="RefSeq" id="WP_157300751.1">
    <property type="nucleotide sequence ID" value="NZ_BAAAZB010000005.1"/>
</dbReference>
<evidence type="ECO:0000259" key="2">
    <source>
        <dbReference type="PROSITE" id="PS50102"/>
    </source>
</evidence>
<evidence type="ECO:0000313" key="3">
    <source>
        <dbReference type="EMBL" id="MVT42120.1"/>
    </source>
</evidence>
<name>A0A6N8JA62_9BACT</name>
<dbReference type="Proteomes" id="UP000468388">
    <property type="component" value="Unassembled WGS sequence"/>
</dbReference>
<dbReference type="InterPro" id="IPR052462">
    <property type="entry name" value="SLIRP/GR-RBP-like"/>
</dbReference>
<keyword evidence="4" id="KW-1185">Reference proteome</keyword>
<gene>
    <name evidence="3" type="ORF">GO495_16125</name>
</gene>
<comment type="caution">
    <text evidence="3">The sequence shown here is derived from an EMBL/GenBank/DDBJ whole genome shotgun (WGS) entry which is preliminary data.</text>
</comment>
<dbReference type="PROSITE" id="PS50102">
    <property type="entry name" value="RRM"/>
    <property type="match status" value="1"/>
</dbReference>
<protein>
    <submittedName>
        <fullName evidence="3">RNA-binding protein</fullName>
    </submittedName>
</protein>